<evidence type="ECO:0000256" key="3">
    <source>
        <dbReference type="ARBA" id="ARBA00022679"/>
    </source>
</evidence>
<dbReference type="CDD" id="cd00761">
    <property type="entry name" value="Glyco_tranf_GTA_type"/>
    <property type="match status" value="1"/>
</dbReference>
<dbReference type="GO" id="GO:0016757">
    <property type="term" value="F:glycosyltransferase activity"/>
    <property type="evidence" value="ECO:0007669"/>
    <property type="project" value="UniProtKB-KW"/>
</dbReference>
<dbReference type="EMBL" id="BMIB01000005">
    <property type="protein sequence ID" value="GGH80124.1"/>
    <property type="molecule type" value="Genomic_DNA"/>
</dbReference>
<name>A0A917J4I3_9BACT</name>
<evidence type="ECO:0000256" key="1">
    <source>
        <dbReference type="ARBA" id="ARBA00006739"/>
    </source>
</evidence>
<reference evidence="5" key="1">
    <citation type="journal article" date="2014" name="Int. J. Syst. Evol. Microbiol.">
        <title>Complete genome sequence of Corynebacterium casei LMG S-19264T (=DSM 44701T), isolated from a smear-ripened cheese.</title>
        <authorList>
            <consortium name="US DOE Joint Genome Institute (JGI-PGF)"/>
            <person name="Walter F."/>
            <person name="Albersmeier A."/>
            <person name="Kalinowski J."/>
            <person name="Ruckert C."/>
        </authorList>
    </citation>
    <scope>NUCLEOTIDE SEQUENCE</scope>
    <source>
        <strain evidence="5">CGMCC 1.15290</strain>
    </source>
</reference>
<reference evidence="5" key="2">
    <citation type="submission" date="2020-09" db="EMBL/GenBank/DDBJ databases">
        <authorList>
            <person name="Sun Q."/>
            <person name="Zhou Y."/>
        </authorList>
    </citation>
    <scope>NUCLEOTIDE SEQUENCE</scope>
    <source>
        <strain evidence="5">CGMCC 1.15290</strain>
    </source>
</reference>
<gene>
    <name evidence="5" type="ORF">GCM10011379_50530</name>
</gene>
<protein>
    <submittedName>
        <fullName evidence="5">Glycosyl transferase family A</fullName>
    </submittedName>
</protein>
<dbReference type="Pfam" id="PF00535">
    <property type="entry name" value="Glycos_transf_2"/>
    <property type="match status" value="1"/>
</dbReference>
<proteinExistence type="inferred from homology"/>
<keyword evidence="2" id="KW-0328">Glycosyltransferase</keyword>
<keyword evidence="6" id="KW-1185">Reference proteome</keyword>
<dbReference type="Gene3D" id="3.90.550.10">
    <property type="entry name" value="Spore Coat Polysaccharide Biosynthesis Protein SpsA, Chain A"/>
    <property type="match status" value="1"/>
</dbReference>
<evidence type="ECO:0000313" key="5">
    <source>
        <dbReference type="EMBL" id="GGH80124.1"/>
    </source>
</evidence>
<sequence length="293" mass="33553">MGNQFITVKRFNMLQNPAWLKQYQLPYEKLEEVPESVFSGINQLLDQKLSDSPVVTIMIAAWNEEVNVLRCIATLANMKTSIPYEILVVNNNSADRTQDTLNKLHVRSVFQPIQGPGPARQMGQENAHGKYILLADADCFYPDCWVEEMMMVLTQPEVVCVYGRYSFISEPGFPRWQLALMERMKDVIAGYRHINRPYLNTYGISMGYLKEAGLKVGYVMKNVRGEDGRLTYGMMQYGKVKQVKANKARAWTGPRTLQKEGSLVKVITNRIAKEAKGFFFNLHRKAPKEIEKL</sequence>
<dbReference type="AlphaFoldDB" id="A0A917J4I3"/>
<evidence type="ECO:0000313" key="6">
    <source>
        <dbReference type="Proteomes" id="UP000627292"/>
    </source>
</evidence>
<dbReference type="Proteomes" id="UP000627292">
    <property type="component" value="Unassembled WGS sequence"/>
</dbReference>
<keyword evidence="3 5" id="KW-0808">Transferase</keyword>
<dbReference type="SUPFAM" id="SSF53448">
    <property type="entry name" value="Nucleotide-diphospho-sugar transferases"/>
    <property type="match status" value="1"/>
</dbReference>
<dbReference type="InterPro" id="IPR001173">
    <property type="entry name" value="Glyco_trans_2-like"/>
</dbReference>
<comment type="caution">
    <text evidence="5">The sequence shown here is derived from an EMBL/GenBank/DDBJ whole genome shotgun (WGS) entry which is preliminary data.</text>
</comment>
<evidence type="ECO:0000256" key="2">
    <source>
        <dbReference type="ARBA" id="ARBA00022676"/>
    </source>
</evidence>
<dbReference type="InterPro" id="IPR029044">
    <property type="entry name" value="Nucleotide-diphossugar_trans"/>
</dbReference>
<comment type="similarity">
    <text evidence="1">Belongs to the glycosyltransferase 2 family.</text>
</comment>
<feature type="domain" description="Glycosyltransferase 2-like" evidence="4">
    <location>
        <begin position="56"/>
        <end position="181"/>
    </location>
</feature>
<organism evidence="5 6">
    <name type="scientific">Filimonas zeae</name>
    <dbReference type="NCBI Taxonomy" id="1737353"/>
    <lineage>
        <taxon>Bacteria</taxon>
        <taxon>Pseudomonadati</taxon>
        <taxon>Bacteroidota</taxon>
        <taxon>Chitinophagia</taxon>
        <taxon>Chitinophagales</taxon>
        <taxon>Chitinophagaceae</taxon>
        <taxon>Filimonas</taxon>
    </lineage>
</organism>
<accession>A0A917J4I3</accession>
<dbReference type="PANTHER" id="PTHR43630">
    <property type="entry name" value="POLY-BETA-1,6-N-ACETYL-D-GLUCOSAMINE SYNTHASE"/>
    <property type="match status" value="1"/>
</dbReference>
<dbReference type="PANTHER" id="PTHR43630:SF1">
    <property type="entry name" value="POLY-BETA-1,6-N-ACETYL-D-GLUCOSAMINE SYNTHASE"/>
    <property type="match status" value="1"/>
</dbReference>
<evidence type="ECO:0000259" key="4">
    <source>
        <dbReference type="Pfam" id="PF00535"/>
    </source>
</evidence>